<evidence type="ECO:0000313" key="3">
    <source>
        <dbReference type="Proteomes" id="UP000886523"/>
    </source>
</evidence>
<evidence type="ECO:0000313" key="2">
    <source>
        <dbReference type="EMBL" id="KAF9505863.1"/>
    </source>
</evidence>
<feature type="region of interest" description="Disordered" evidence="1">
    <location>
        <begin position="1"/>
        <end position="23"/>
    </location>
</feature>
<dbReference type="AlphaFoldDB" id="A0A9P6AHH5"/>
<comment type="caution">
    <text evidence="2">The sequence shown here is derived from an EMBL/GenBank/DDBJ whole genome shotgun (WGS) entry which is preliminary data.</text>
</comment>
<protein>
    <submittedName>
        <fullName evidence="2">Uncharacterized protein</fullName>
    </submittedName>
</protein>
<dbReference type="Proteomes" id="UP000886523">
    <property type="component" value="Unassembled WGS sequence"/>
</dbReference>
<keyword evidence="3" id="KW-1185">Reference proteome</keyword>
<organism evidence="2 3">
    <name type="scientific">Hydnum rufescens UP504</name>
    <dbReference type="NCBI Taxonomy" id="1448309"/>
    <lineage>
        <taxon>Eukaryota</taxon>
        <taxon>Fungi</taxon>
        <taxon>Dikarya</taxon>
        <taxon>Basidiomycota</taxon>
        <taxon>Agaricomycotina</taxon>
        <taxon>Agaricomycetes</taxon>
        <taxon>Cantharellales</taxon>
        <taxon>Hydnaceae</taxon>
        <taxon>Hydnum</taxon>
    </lineage>
</organism>
<proteinExistence type="predicted"/>
<dbReference type="OrthoDB" id="6513042at2759"/>
<accession>A0A9P6AHH5</accession>
<name>A0A9P6AHH5_9AGAM</name>
<sequence length="220" mass="24045">MPKLRGIYRPDWNAGELRDPRSPKYYESNKAIGHLFRDIEIPEPPRAPLGPPIPEFAAIPVPPVRWPMKLLAEERLHPSQYPAPPPPVSQTLSQRTLTSRRRSPNPPATTIKIVRNEPSVAPKPSAWSKPLTLANPNSLVDISSTTTEFSIGTSLPSPVLLHFRSARTCTPAGTQTSPGAAPPSWTPSPFWSTPCHAPSINAGHAYSSRLQRISQVPSPS</sequence>
<evidence type="ECO:0000256" key="1">
    <source>
        <dbReference type="SAM" id="MobiDB-lite"/>
    </source>
</evidence>
<gene>
    <name evidence="2" type="ORF">BS47DRAFT_490158</name>
</gene>
<reference evidence="2" key="1">
    <citation type="journal article" date="2020" name="Nat. Commun.">
        <title>Large-scale genome sequencing of mycorrhizal fungi provides insights into the early evolution of symbiotic traits.</title>
        <authorList>
            <person name="Miyauchi S."/>
            <person name="Kiss E."/>
            <person name="Kuo A."/>
            <person name="Drula E."/>
            <person name="Kohler A."/>
            <person name="Sanchez-Garcia M."/>
            <person name="Morin E."/>
            <person name="Andreopoulos B."/>
            <person name="Barry K.W."/>
            <person name="Bonito G."/>
            <person name="Buee M."/>
            <person name="Carver A."/>
            <person name="Chen C."/>
            <person name="Cichocki N."/>
            <person name="Clum A."/>
            <person name="Culley D."/>
            <person name="Crous P.W."/>
            <person name="Fauchery L."/>
            <person name="Girlanda M."/>
            <person name="Hayes R.D."/>
            <person name="Keri Z."/>
            <person name="LaButti K."/>
            <person name="Lipzen A."/>
            <person name="Lombard V."/>
            <person name="Magnuson J."/>
            <person name="Maillard F."/>
            <person name="Murat C."/>
            <person name="Nolan M."/>
            <person name="Ohm R.A."/>
            <person name="Pangilinan J."/>
            <person name="Pereira M.F."/>
            <person name="Perotto S."/>
            <person name="Peter M."/>
            <person name="Pfister S."/>
            <person name="Riley R."/>
            <person name="Sitrit Y."/>
            <person name="Stielow J.B."/>
            <person name="Szollosi G."/>
            <person name="Zifcakova L."/>
            <person name="Stursova M."/>
            <person name="Spatafora J.W."/>
            <person name="Tedersoo L."/>
            <person name="Vaario L.M."/>
            <person name="Yamada A."/>
            <person name="Yan M."/>
            <person name="Wang P."/>
            <person name="Xu J."/>
            <person name="Bruns T."/>
            <person name="Baldrian P."/>
            <person name="Vilgalys R."/>
            <person name="Dunand C."/>
            <person name="Henrissat B."/>
            <person name="Grigoriev I.V."/>
            <person name="Hibbett D."/>
            <person name="Nagy L.G."/>
            <person name="Martin F.M."/>
        </authorList>
    </citation>
    <scope>NUCLEOTIDE SEQUENCE</scope>
    <source>
        <strain evidence="2">UP504</strain>
    </source>
</reference>
<feature type="region of interest" description="Disordered" evidence="1">
    <location>
        <begin position="77"/>
        <end position="110"/>
    </location>
</feature>
<dbReference type="EMBL" id="MU129134">
    <property type="protein sequence ID" value="KAF9505863.1"/>
    <property type="molecule type" value="Genomic_DNA"/>
</dbReference>